<dbReference type="Pfam" id="PF02891">
    <property type="entry name" value="zf-MIZ"/>
    <property type="match status" value="1"/>
</dbReference>
<dbReference type="Gene3D" id="1.10.720.30">
    <property type="entry name" value="SAP domain"/>
    <property type="match status" value="1"/>
</dbReference>
<dbReference type="PROSITE" id="PS51044">
    <property type="entry name" value="ZF_SP_RING"/>
    <property type="match status" value="1"/>
</dbReference>
<dbReference type="InterPro" id="IPR004181">
    <property type="entry name" value="Znf_MIZ"/>
</dbReference>
<sequence length="1365" mass="155250">MHQREKKQAELTDKIASNWEKIVVYDQKIATNNARIKELINANEECYAGKARCGENIQRMLEEVKILTPTIPVSMLNTPVKDGPKSSTMLEPQAQLITEELFQLNNFIDEERMEVSRNCTVKTRKLGDGQDVVQTKKPRFNPPRDEQIGHSWSFNTFARRLTGFPPFKPSTLQRQAEALESQARKEKQKEKDAKEKERKWKETSDEQELQRLANLPPFVVSADPRAMPGNFATWSLEEIQENALLKYALPMRKQTPVQQIKRAYPKAKLFDFFENVRPAYYGTWRKKLRDGVSGRRPYGKMKDIDYEIDSDQEWHQEVEDADECLSTEEFQEEDSETDEDLIGFRVPACHLSEGEGDSSCDSTLVRPKESKEMREQRLLNRAKAWEESIQKKKMTIAPNILGPSYDKAPPFCEHLEGGFNTSSSFTMPMSRQELEQVEQSLQRLKLQDLKHIIANLNRSKIGKKAELLERLTVLLRNPASQDRSFRVIREYQQLMTSNLMRTGYIPPVNPYAFGQQPGGGYPYGVQQQFPPKVVVGLHPVPLPFFDVIESIVQPTELPPAGAGHVKLPAKQTVTFTIPVQHANHLNYNSESRALPRYEIQLRFFHLGDNWQQKPQPDDFPLNCQVHLDELNVSLPPVIPTNRQNVEPKRPSRPVNLTPIIQNIGRVGTRQHRLVVDWTADRRAWAFSVNFVYRLNSEILIRRLKEKVNCVQPQNVTKQIIIRRLTTGDEDGICLEQIKASVKCPLTRTRLSTPIRCRDCDHLQCYDLENYIQMNEKKPTWKCPVCSHPAPYERLLIDEYFVKVLNETSKDVDEVELLRDGGWKVIFEEAFALSSDDDEDVKPAASTQANASTVKTERPSTDSGPPPAKKKCPPPNDDIITLDDSDDDDDDEIQRATEASLVKATRQKELNASTESANKEVGSTTISTSPAAQPSTSEVTAPNSIPTTPVRKNNGNSSSEIEIITLNGAPPRPVLLSAQNGVAAGTWRPDSNASASSSAVGSSSTPNPGENTANAGMIQPVLSMPQRKEKQAKLTDEIASNWKKIATYDGRIATINVRIKALMNASEECKARKAQCSENIQRLLEEVKILTPTIPVSMLNTPVKDGPKSSTMLEPQARLVTEELLQLNNFIDEERMEVSRNCTVKTRKLDDDQDVVQTKKPRFNPPRDEQIGHSWSFNTFARRLTGFPPFKPSTLQGQAEALESQARKEKQKEKDAKEKERKWKETSDEQELQRLANLPPFVVSADPRAMPGNFATWSLEEIQENALLKYALPMRKQTPVQQIKRAYPKAKLFDFFENVRPAYYGTWRKKLRDGVSGRRPYGKMKDIDYEIDSDQEWHQEVEDADECLSTEEFQEEDSETDEDLIG</sequence>
<dbReference type="Pfam" id="PF12253">
    <property type="entry name" value="CAF1A_dimeriz"/>
    <property type="match status" value="2"/>
</dbReference>
<keyword evidence="4" id="KW-0479">Metal-binding</keyword>
<evidence type="ECO:0000313" key="13">
    <source>
        <dbReference type="WBParaSite" id="MBELARI_LOCUS21731.1"/>
    </source>
</evidence>
<dbReference type="InterPro" id="IPR036361">
    <property type="entry name" value="SAP_dom_sf"/>
</dbReference>
<dbReference type="FunFam" id="2.60.120.780:FF:000007">
    <property type="entry name" value="E3 SUMO-protein ligase gei-17"/>
    <property type="match status" value="1"/>
</dbReference>
<evidence type="ECO:0000256" key="7">
    <source>
        <dbReference type="ARBA" id="ARBA00022833"/>
    </source>
</evidence>
<feature type="region of interest" description="Disordered" evidence="9">
    <location>
        <begin position="1333"/>
        <end position="1365"/>
    </location>
</feature>
<feature type="region of interest" description="Disordered" evidence="9">
    <location>
        <begin position="174"/>
        <end position="207"/>
    </location>
</feature>
<accession>A0AAF3F7T7</accession>
<keyword evidence="3" id="KW-0808">Transferase</keyword>
<dbReference type="CDD" id="cd16650">
    <property type="entry name" value="SP-RING_PIAS-like"/>
    <property type="match status" value="1"/>
</dbReference>
<feature type="region of interest" description="Disordered" evidence="9">
    <location>
        <begin position="1187"/>
        <end position="1229"/>
    </location>
</feature>
<comment type="pathway">
    <text evidence="1">Protein modification; protein sumoylation.</text>
</comment>
<dbReference type="GO" id="GO:0000785">
    <property type="term" value="C:chromatin"/>
    <property type="evidence" value="ECO:0007669"/>
    <property type="project" value="TreeGrafter"/>
</dbReference>
<dbReference type="GO" id="GO:0003712">
    <property type="term" value="F:transcription coregulator activity"/>
    <property type="evidence" value="ECO:0007669"/>
    <property type="project" value="TreeGrafter"/>
</dbReference>
<feature type="region of interest" description="Disordered" evidence="9">
    <location>
        <begin position="1151"/>
        <end position="1171"/>
    </location>
</feature>
<reference evidence="13" key="1">
    <citation type="submission" date="2024-02" db="UniProtKB">
        <authorList>
            <consortium name="WormBaseParasite"/>
        </authorList>
    </citation>
    <scope>IDENTIFICATION</scope>
</reference>
<evidence type="ECO:0000256" key="2">
    <source>
        <dbReference type="ARBA" id="ARBA00005383"/>
    </source>
</evidence>
<feature type="compositionally biased region" description="Polar residues" evidence="9">
    <location>
        <begin position="909"/>
        <end position="956"/>
    </location>
</feature>
<dbReference type="Gene3D" id="3.30.40.10">
    <property type="entry name" value="Zinc/RING finger domain, C3HC4 (zinc finger)"/>
    <property type="match status" value="1"/>
</dbReference>
<feature type="region of interest" description="Disordered" evidence="9">
    <location>
        <begin position="835"/>
        <end position="956"/>
    </location>
</feature>
<dbReference type="WBParaSite" id="MBELARI_LOCUS21731.1">
    <property type="protein sequence ID" value="MBELARI_LOCUS21731.1"/>
    <property type="gene ID" value="MBELARI_LOCUS21731"/>
</dbReference>
<feature type="compositionally biased region" description="Basic and acidic residues" evidence="9">
    <location>
        <begin position="1204"/>
        <end position="1226"/>
    </location>
</feature>
<dbReference type="GO" id="GO:0061665">
    <property type="term" value="F:SUMO ligase activity"/>
    <property type="evidence" value="ECO:0007669"/>
    <property type="project" value="TreeGrafter"/>
</dbReference>
<protein>
    <submittedName>
        <fullName evidence="13">Uncharacterized protein</fullName>
    </submittedName>
</protein>
<evidence type="ECO:0000313" key="12">
    <source>
        <dbReference type="Proteomes" id="UP000887575"/>
    </source>
</evidence>
<dbReference type="Gene3D" id="2.60.120.780">
    <property type="entry name" value="PINIT domain"/>
    <property type="match status" value="1"/>
</dbReference>
<dbReference type="InterPro" id="IPR023321">
    <property type="entry name" value="PINIT"/>
</dbReference>
<dbReference type="InterPro" id="IPR038654">
    <property type="entry name" value="PINIT_sf"/>
</dbReference>
<dbReference type="Pfam" id="PF14324">
    <property type="entry name" value="PINIT"/>
    <property type="match status" value="1"/>
</dbReference>
<keyword evidence="7" id="KW-0862">Zinc</keyword>
<keyword evidence="5 8" id="KW-0863">Zinc-finger</keyword>
<dbReference type="SUPFAM" id="SSF68906">
    <property type="entry name" value="SAP domain"/>
    <property type="match status" value="1"/>
</dbReference>
<dbReference type="InterPro" id="IPR013083">
    <property type="entry name" value="Znf_RING/FYVE/PHD"/>
</dbReference>
<feature type="domain" description="PINIT" evidence="11">
    <location>
        <begin position="526"/>
        <end position="694"/>
    </location>
</feature>
<feature type="compositionally biased region" description="Polar residues" evidence="9">
    <location>
        <begin position="1004"/>
        <end position="1013"/>
    </location>
</feature>
<evidence type="ECO:0000256" key="5">
    <source>
        <dbReference type="ARBA" id="ARBA00022771"/>
    </source>
</evidence>
<comment type="similarity">
    <text evidence="2">Belongs to the PIAS family.</text>
</comment>
<dbReference type="PROSITE" id="PS51466">
    <property type="entry name" value="PINIT"/>
    <property type="match status" value="1"/>
</dbReference>
<dbReference type="GO" id="GO:0006357">
    <property type="term" value="P:regulation of transcription by RNA polymerase II"/>
    <property type="evidence" value="ECO:0007669"/>
    <property type="project" value="TreeGrafter"/>
</dbReference>
<name>A0AAF3F7T7_9BILA</name>
<evidence type="ECO:0000256" key="4">
    <source>
        <dbReference type="ARBA" id="ARBA00022723"/>
    </source>
</evidence>
<evidence type="ECO:0000256" key="8">
    <source>
        <dbReference type="PROSITE-ProRule" id="PRU00452"/>
    </source>
</evidence>
<feature type="compositionally biased region" description="Polar residues" evidence="9">
    <location>
        <begin position="844"/>
        <end position="853"/>
    </location>
</feature>
<evidence type="ECO:0000259" key="10">
    <source>
        <dbReference type="PROSITE" id="PS51044"/>
    </source>
</evidence>
<feature type="compositionally biased region" description="Basic and acidic residues" evidence="9">
    <location>
        <begin position="182"/>
        <end position="204"/>
    </location>
</feature>
<keyword evidence="6" id="KW-0833">Ubl conjugation pathway</keyword>
<evidence type="ECO:0000256" key="1">
    <source>
        <dbReference type="ARBA" id="ARBA00004718"/>
    </source>
</evidence>
<evidence type="ECO:0000256" key="6">
    <source>
        <dbReference type="ARBA" id="ARBA00022786"/>
    </source>
</evidence>
<evidence type="ECO:0000259" key="11">
    <source>
        <dbReference type="PROSITE" id="PS51466"/>
    </source>
</evidence>
<feature type="domain" description="SP-RING-type" evidence="10">
    <location>
        <begin position="728"/>
        <end position="809"/>
    </location>
</feature>
<dbReference type="GO" id="GO:0016925">
    <property type="term" value="P:protein sumoylation"/>
    <property type="evidence" value="ECO:0007669"/>
    <property type="project" value="TreeGrafter"/>
</dbReference>
<feature type="region of interest" description="Disordered" evidence="9">
    <location>
        <begin position="985"/>
        <end position="1014"/>
    </location>
</feature>
<dbReference type="PANTHER" id="PTHR10782:SF94">
    <property type="entry name" value="SUPPRESSOR OF VARIEGATION 2-10, ISOFORM I"/>
    <property type="match status" value="1"/>
</dbReference>
<evidence type="ECO:0000256" key="3">
    <source>
        <dbReference type="ARBA" id="ARBA00022679"/>
    </source>
</evidence>
<dbReference type="Proteomes" id="UP000887575">
    <property type="component" value="Unassembled WGS sequence"/>
</dbReference>
<keyword evidence="12" id="KW-1185">Reference proteome</keyword>
<dbReference type="PANTHER" id="PTHR10782">
    <property type="entry name" value="ZINC FINGER MIZ DOMAIN-CONTAINING PROTEIN"/>
    <property type="match status" value="1"/>
</dbReference>
<feature type="compositionally biased region" description="Acidic residues" evidence="9">
    <location>
        <begin position="1341"/>
        <end position="1365"/>
    </location>
</feature>
<dbReference type="GO" id="GO:0008270">
    <property type="term" value="F:zinc ion binding"/>
    <property type="evidence" value="ECO:0007669"/>
    <property type="project" value="UniProtKB-KW"/>
</dbReference>
<organism evidence="12 13">
    <name type="scientific">Mesorhabditis belari</name>
    <dbReference type="NCBI Taxonomy" id="2138241"/>
    <lineage>
        <taxon>Eukaryota</taxon>
        <taxon>Metazoa</taxon>
        <taxon>Ecdysozoa</taxon>
        <taxon>Nematoda</taxon>
        <taxon>Chromadorea</taxon>
        <taxon>Rhabditida</taxon>
        <taxon>Rhabditina</taxon>
        <taxon>Rhabditomorpha</taxon>
        <taxon>Rhabditoidea</taxon>
        <taxon>Rhabditidae</taxon>
        <taxon>Mesorhabditinae</taxon>
        <taxon>Mesorhabditis</taxon>
    </lineage>
</organism>
<feature type="compositionally biased region" description="Low complexity" evidence="9">
    <location>
        <begin position="990"/>
        <end position="1003"/>
    </location>
</feature>
<proteinExistence type="inferred from homology"/>
<dbReference type="InterPro" id="IPR022043">
    <property type="entry name" value="CAF1A_DD"/>
</dbReference>
<evidence type="ECO:0000256" key="9">
    <source>
        <dbReference type="SAM" id="MobiDB-lite"/>
    </source>
</evidence>
<feature type="compositionally biased region" description="Acidic residues" evidence="9">
    <location>
        <begin position="879"/>
        <end position="891"/>
    </location>
</feature>